<sequence length="93" mass="11155">MLNWKTTKYKGKVARYSTTIRLKEPCSPFEKKIYGVDFKTQQEYTINLYKEKTEDTKKDIYLFNDNPLRYTNPICQKLTNFFQLIYFSSLAEA</sequence>
<dbReference type="EMBL" id="LR796760">
    <property type="protein sequence ID" value="CAB4164613.1"/>
    <property type="molecule type" value="Genomic_DNA"/>
</dbReference>
<reference evidence="1" key="1">
    <citation type="submission" date="2020-04" db="EMBL/GenBank/DDBJ databases">
        <authorList>
            <person name="Chiriac C."/>
            <person name="Salcher M."/>
            <person name="Ghai R."/>
            <person name="Kavagutti S V."/>
        </authorList>
    </citation>
    <scope>NUCLEOTIDE SEQUENCE</scope>
</reference>
<evidence type="ECO:0000313" key="1">
    <source>
        <dbReference type="EMBL" id="CAB4164613.1"/>
    </source>
</evidence>
<gene>
    <name evidence="1" type="ORF">UFOVP831_57</name>
</gene>
<name>A0A6J5NZX0_9CAUD</name>
<organism evidence="1">
    <name type="scientific">uncultured Caudovirales phage</name>
    <dbReference type="NCBI Taxonomy" id="2100421"/>
    <lineage>
        <taxon>Viruses</taxon>
        <taxon>Duplodnaviria</taxon>
        <taxon>Heunggongvirae</taxon>
        <taxon>Uroviricota</taxon>
        <taxon>Caudoviricetes</taxon>
        <taxon>Peduoviridae</taxon>
        <taxon>Maltschvirus</taxon>
        <taxon>Maltschvirus maltsch</taxon>
    </lineage>
</organism>
<accession>A0A6J5NZX0</accession>
<feature type="non-terminal residue" evidence="1">
    <location>
        <position position="93"/>
    </location>
</feature>
<proteinExistence type="predicted"/>
<protein>
    <submittedName>
        <fullName evidence="1">Uncharacterized protein</fullName>
    </submittedName>
</protein>